<evidence type="ECO:0000313" key="2">
    <source>
        <dbReference type="Proteomes" id="UP001162060"/>
    </source>
</evidence>
<organism evidence="1 2">
    <name type="scientific">Peronospora matthiolae</name>
    <dbReference type="NCBI Taxonomy" id="2874970"/>
    <lineage>
        <taxon>Eukaryota</taxon>
        <taxon>Sar</taxon>
        <taxon>Stramenopiles</taxon>
        <taxon>Oomycota</taxon>
        <taxon>Peronosporomycetes</taxon>
        <taxon>Peronosporales</taxon>
        <taxon>Peronosporaceae</taxon>
        <taxon>Peronospora</taxon>
    </lineage>
</organism>
<protein>
    <recommendedName>
        <fullName evidence="3">Polyketide synthase</fullName>
    </recommendedName>
</protein>
<name>A0AAV1UIQ8_9STRA</name>
<dbReference type="AlphaFoldDB" id="A0AAV1UIQ8"/>
<dbReference type="Proteomes" id="UP001162060">
    <property type="component" value="Unassembled WGS sequence"/>
</dbReference>
<comment type="caution">
    <text evidence="1">The sequence shown here is derived from an EMBL/GenBank/DDBJ whole genome shotgun (WGS) entry which is preliminary data.</text>
</comment>
<accession>A0AAV1UIQ8</accession>
<proteinExistence type="predicted"/>
<evidence type="ECO:0008006" key="3">
    <source>
        <dbReference type="Google" id="ProtNLM"/>
    </source>
</evidence>
<reference evidence="1" key="1">
    <citation type="submission" date="2024-01" db="EMBL/GenBank/DDBJ databases">
        <authorList>
            <person name="Webb A."/>
        </authorList>
    </citation>
    <scope>NUCLEOTIDE SEQUENCE</scope>
    <source>
        <strain evidence="1">Pm1</strain>
    </source>
</reference>
<dbReference type="EMBL" id="CAKLBY020000193">
    <property type="protein sequence ID" value="CAK7933270.1"/>
    <property type="molecule type" value="Genomic_DNA"/>
</dbReference>
<evidence type="ECO:0000313" key="1">
    <source>
        <dbReference type="EMBL" id="CAK7933270.1"/>
    </source>
</evidence>
<sequence length="70" mass="7493">MSTPGLKRARHPHPVDSVATTRVTTFVPYYLAEAFRYKLAPLLPCARVVSGVDSSSTVFALVGSNPTADT</sequence>
<gene>
    <name evidence="1" type="ORF">PM001_LOCUS18420</name>
</gene>